<comment type="caution">
    <text evidence="4">The sequence shown here is derived from an EMBL/GenBank/DDBJ whole genome shotgun (WGS) entry which is preliminary data.</text>
</comment>
<dbReference type="EMBL" id="JTHE03000005">
    <property type="protein sequence ID" value="MCM1981412.1"/>
    <property type="molecule type" value="Genomic_DNA"/>
</dbReference>
<keyword evidence="4" id="KW-0378">Hydrolase</keyword>
<keyword evidence="2" id="KW-0472">Membrane</keyword>
<feature type="compositionally biased region" description="Basic and acidic residues" evidence="1">
    <location>
        <begin position="55"/>
        <end position="65"/>
    </location>
</feature>
<proteinExistence type="predicted"/>
<dbReference type="GO" id="GO:0016787">
    <property type="term" value="F:hydrolase activity"/>
    <property type="evidence" value="ECO:0007669"/>
    <property type="project" value="UniProtKB-KW"/>
</dbReference>
<dbReference type="Proteomes" id="UP000031561">
    <property type="component" value="Unassembled WGS sequence"/>
</dbReference>
<keyword evidence="2" id="KW-1133">Transmembrane helix</keyword>
<organism evidence="4 5">
    <name type="scientific">Lyngbya confervoides BDU141951</name>
    <dbReference type="NCBI Taxonomy" id="1574623"/>
    <lineage>
        <taxon>Bacteria</taxon>
        <taxon>Bacillati</taxon>
        <taxon>Cyanobacteriota</taxon>
        <taxon>Cyanophyceae</taxon>
        <taxon>Oscillatoriophycideae</taxon>
        <taxon>Oscillatoriales</taxon>
        <taxon>Microcoleaceae</taxon>
        <taxon>Lyngbya</taxon>
    </lineage>
</organism>
<feature type="transmembrane region" description="Helical" evidence="2">
    <location>
        <begin position="148"/>
        <end position="169"/>
    </location>
</feature>
<dbReference type="RefSeq" id="WP_250833219.1">
    <property type="nucleotide sequence ID" value="NZ_JTHE03000005.1"/>
</dbReference>
<sequence>MSKGQRRVNGADNVFLVCLYDLVKETAVSNSPDNHQYLRRRRRLVKRQGRSATTEAEKLRTERLKRFNKRRAALQRRQLKSRHGRPSVRSAASAQPRSAVLMGAAQPRRPRRPVEHRRSSYQGNRSAKPARPMPRSRRGSHRLGPLHLLRLLLSGLGVALLAGTAIAIFHPETEPVMTQAEFGAVQSLSQGEAPAGQAQGQQENTAETMPQVSFEAPGKELRQVKQEVEALAQAQEGLETGLFFLNPETQEYLSIRGSEAFPAASTIKLPILIAFFQEVDAGRVKLDEQLVMREDLKVGEAGSMQYSEVGSKYSALETADMMITISDNTATNMIMDRLGGNQVLNERFKSWGLEQTRINQPLPDLEGTNTISPKDLAILMMKVSQGDILTAHSRDRALEILRNTVTDTLLPQGLEPGAQIAHKTGDIGSAVGDAGLIDMPNGQRYVAGIMVKRPHNDPRAQELIRNISRLTYQAFSKTQP</sequence>
<dbReference type="SUPFAM" id="SSF56601">
    <property type="entry name" value="beta-lactamase/transpeptidase-like"/>
    <property type="match status" value="1"/>
</dbReference>
<protein>
    <submittedName>
        <fullName evidence="4">Class A beta-lactamase-related serine hydrolase</fullName>
    </submittedName>
</protein>
<evidence type="ECO:0000256" key="1">
    <source>
        <dbReference type="SAM" id="MobiDB-lite"/>
    </source>
</evidence>
<dbReference type="InterPro" id="IPR000871">
    <property type="entry name" value="Beta-lactam_class-A"/>
</dbReference>
<keyword evidence="2" id="KW-0812">Transmembrane</keyword>
<dbReference type="Gene3D" id="3.40.710.10">
    <property type="entry name" value="DD-peptidase/beta-lactamase superfamily"/>
    <property type="match status" value="1"/>
</dbReference>
<dbReference type="AlphaFoldDB" id="A0ABD4SYM9"/>
<name>A0ABD4SYM9_9CYAN</name>
<feature type="region of interest" description="Disordered" evidence="1">
    <location>
        <begin position="41"/>
        <end position="141"/>
    </location>
</feature>
<evidence type="ECO:0000259" key="3">
    <source>
        <dbReference type="Pfam" id="PF13354"/>
    </source>
</evidence>
<evidence type="ECO:0000313" key="4">
    <source>
        <dbReference type="EMBL" id="MCM1981412.1"/>
    </source>
</evidence>
<accession>A0ABD4SYM9</accession>
<dbReference type="InterPro" id="IPR012338">
    <property type="entry name" value="Beta-lactam/transpept-like"/>
</dbReference>
<feature type="region of interest" description="Disordered" evidence="1">
    <location>
        <begin position="188"/>
        <end position="207"/>
    </location>
</feature>
<dbReference type="Pfam" id="PF13354">
    <property type="entry name" value="Beta-lactamase2"/>
    <property type="match status" value="1"/>
</dbReference>
<feature type="domain" description="Beta-lactamase class A catalytic" evidence="3">
    <location>
        <begin position="242"/>
        <end position="451"/>
    </location>
</feature>
<dbReference type="PANTHER" id="PTHR35333:SF4">
    <property type="entry name" value="SLR0121 PROTEIN"/>
    <property type="match status" value="1"/>
</dbReference>
<feature type="compositionally biased region" description="Low complexity" evidence="1">
    <location>
        <begin position="190"/>
        <end position="203"/>
    </location>
</feature>
<reference evidence="4 5" key="1">
    <citation type="journal article" date="2015" name="Genome Announc.">
        <title>Draft Genome Sequence of Filamentous Marine Cyanobacterium Lyngbya confervoides Strain BDU141951.</title>
        <authorList>
            <person name="Chandrababunaidu M.M."/>
            <person name="Sen D."/>
            <person name="Tripathy S."/>
        </authorList>
    </citation>
    <scope>NUCLEOTIDE SEQUENCE [LARGE SCALE GENOMIC DNA]</scope>
    <source>
        <strain evidence="4 5">BDU141951</strain>
    </source>
</reference>
<evidence type="ECO:0000256" key="2">
    <source>
        <dbReference type="SAM" id="Phobius"/>
    </source>
</evidence>
<evidence type="ECO:0000313" key="5">
    <source>
        <dbReference type="Proteomes" id="UP000031561"/>
    </source>
</evidence>
<feature type="compositionally biased region" description="Basic residues" evidence="1">
    <location>
        <begin position="66"/>
        <end position="86"/>
    </location>
</feature>
<keyword evidence="5" id="KW-1185">Reference proteome</keyword>
<dbReference type="PANTHER" id="PTHR35333">
    <property type="entry name" value="BETA-LACTAMASE"/>
    <property type="match status" value="1"/>
</dbReference>
<dbReference type="InterPro" id="IPR045155">
    <property type="entry name" value="Beta-lactam_cat"/>
</dbReference>
<gene>
    <name evidence="4" type="ORF">QQ91_0001015</name>
</gene>